<dbReference type="Proteomes" id="UP000595636">
    <property type="component" value="Chromosome"/>
</dbReference>
<sequence>MRVRARPGVDVAVLEDGRLELTCPASGSRFLCSAISTAMWIALLQQGGRPDAAAALLAKHWDLNPEYMQSDFSLWIEELRAAGLLQIIA</sequence>
<accession>A0A7T7RFV1</accession>
<dbReference type="AlphaFoldDB" id="A0A7T7RFV1"/>
<proteinExistence type="predicted"/>
<evidence type="ECO:0000313" key="2">
    <source>
        <dbReference type="Proteomes" id="UP000595636"/>
    </source>
</evidence>
<dbReference type="RefSeq" id="WP_200399884.1">
    <property type="nucleotide sequence ID" value="NZ_CP066831.1"/>
</dbReference>
<name>A0A7T7RFV1_9ACTN</name>
<evidence type="ECO:0000313" key="1">
    <source>
        <dbReference type="EMBL" id="QQM45074.1"/>
    </source>
</evidence>
<dbReference type="KEGG" id="slf:JEQ17_40550"/>
<reference evidence="1 2" key="1">
    <citation type="submission" date="2020-12" db="EMBL/GenBank/DDBJ databases">
        <title>A novel species.</title>
        <authorList>
            <person name="Li K."/>
        </authorList>
    </citation>
    <scope>NUCLEOTIDE SEQUENCE [LARGE SCALE GENOMIC DNA]</scope>
    <source>
        <strain evidence="1 2">ZYC-3</strain>
    </source>
</reference>
<dbReference type="EMBL" id="CP066831">
    <property type="protein sequence ID" value="QQM45074.1"/>
    <property type="molecule type" value="Genomic_DNA"/>
</dbReference>
<protein>
    <submittedName>
        <fullName evidence="1">PqqD family protein</fullName>
    </submittedName>
</protein>
<keyword evidence="2" id="KW-1185">Reference proteome</keyword>
<organism evidence="1 2">
    <name type="scientific">Streptomyces liliifuscus</name>
    <dbReference type="NCBI Taxonomy" id="2797636"/>
    <lineage>
        <taxon>Bacteria</taxon>
        <taxon>Bacillati</taxon>
        <taxon>Actinomycetota</taxon>
        <taxon>Actinomycetes</taxon>
        <taxon>Kitasatosporales</taxon>
        <taxon>Streptomycetaceae</taxon>
        <taxon>Streptomyces</taxon>
    </lineage>
</organism>
<gene>
    <name evidence="1" type="ORF">JEQ17_40550</name>
</gene>